<dbReference type="InterPro" id="IPR012334">
    <property type="entry name" value="Pectin_lyas_fold"/>
</dbReference>
<name>A0A5F1YE89_9LEPT</name>
<dbReference type="Proteomes" id="UP000298277">
    <property type="component" value="Unassembled WGS sequence"/>
</dbReference>
<dbReference type="SUPFAM" id="SSF51126">
    <property type="entry name" value="Pectin lyase-like"/>
    <property type="match status" value="1"/>
</dbReference>
<evidence type="ECO:0000259" key="1">
    <source>
        <dbReference type="Pfam" id="PF13229"/>
    </source>
</evidence>
<dbReference type="InterPro" id="IPR039448">
    <property type="entry name" value="Beta_helix"/>
</dbReference>
<dbReference type="EMBL" id="RQFA01000020">
    <property type="protein sequence ID" value="TGK36455.1"/>
    <property type="molecule type" value="Genomic_DNA"/>
</dbReference>
<dbReference type="InterPro" id="IPR006626">
    <property type="entry name" value="PbH1"/>
</dbReference>
<dbReference type="NCBIfam" id="TIGR03804">
    <property type="entry name" value="para_beta_helix"/>
    <property type="match status" value="1"/>
</dbReference>
<proteinExistence type="predicted"/>
<evidence type="ECO:0000313" key="2">
    <source>
        <dbReference type="EMBL" id="TGK36455.1"/>
    </source>
</evidence>
<dbReference type="InterPro" id="IPR011050">
    <property type="entry name" value="Pectin_lyase_fold/virulence"/>
</dbReference>
<dbReference type="Pfam" id="PF13229">
    <property type="entry name" value="Beta_helix"/>
    <property type="match status" value="1"/>
</dbReference>
<protein>
    <recommendedName>
        <fullName evidence="1">Right handed beta helix domain-containing protein</fullName>
    </recommendedName>
</protein>
<dbReference type="NCBIfam" id="TIGR03805">
    <property type="entry name" value="beta_helix_1"/>
    <property type="match status" value="1"/>
</dbReference>
<evidence type="ECO:0000313" key="3">
    <source>
        <dbReference type="Proteomes" id="UP000298277"/>
    </source>
</evidence>
<organism evidence="2 3">
    <name type="scientific">Leptospira gomenensis</name>
    <dbReference type="NCBI Taxonomy" id="2484974"/>
    <lineage>
        <taxon>Bacteria</taxon>
        <taxon>Pseudomonadati</taxon>
        <taxon>Spirochaetota</taxon>
        <taxon>Spirochaetia</taxon>
        <taxon>Leptospirales</taxon>
        <taxon>Leptospiraceae</taxon>
        <taxon>Leptospira</taxon>
    </lineage>
</organism>
<sequence length="456" mass="47320">MKFSGMGRCLGAVAALISVLSVADCKKKEGDDIAMFAVLAAASDPCFGSAGPCYRFTPDVSESEISDKINTAQFGSTFVFGPGTYSITNSLVLREKSITIKGFGKDVSVLDFTGMTIAGKGGLDVVGDGFNIRDITIRNTKGDGIRVEASTGVNIQRLKVEWTGTPSAANGAYGIYPVKSFNVLMEDCESYGASDAGIYVGQTNGAIVRRNIAKRNVAGIEIENTRNASVYDNIAEDNTGGLVIFDLNNPVSGGNIRMYNNTITSNNRANFGAGFVASIPPGTGTFVMATSDVEIFGNTYSSNKTVDLAVISAYAFDATLANQLATNAAGANPPLNPFARNVYIHNNTFIGGGTAPDGTNPGVNALGALIAGYYGAGGFNTTVDSILYDGLDNPDPTQNNPGNNTINLCVQDNVGGSFADLDLNNQPDPSNMVRVAAGSSLGVFGCNGTVQSGAAF</sequence>
<dbReference type="RefSeq" id="WP_135590913.1">
    <property type="nucleotide sequence ID" value="NZ_RQEZ01000044.1"/>
</dbReference>
<dbReference type="AlphaFoldDB" id="A0A5F1YE89"/>
<dbReference type="SMART" id="SM00710">
    <property type="entry name" value="PbH1"/>
    <property type="match status" value="7"/>
</dbReference>
<accession>A0A5F1YE89</accession>
<dbReference type="InterPro" id="IPR022441">
    <property type="entry name" value="Para_beta_helix_rpt-2"/>
</dbReference>
<gene>
    <name evidence="2" type="ORF">EHQ17_04075</name>
</gene>
<keyword evidence="3" id="KW-1185">Reference proteome</keyword>
<feature type="domain" description="Right handed beta helix" evidence="1">
    <location>
        <begin position="128"/>
        <end position="298"/>
    </location>
</feature>
<dbReference type="Gene3D" id="2.160.20.10">
    <property type="entry name" value="Single-stranded right-handed beta-helix, Pectin lyase-like"/>
    <property type="match status" value="1"/>
</dbReference>
<comment type="caution">
    <text evidence="2">The sequence shown here is derived from an EMBL/GenBank/DDBJ whole genome shotgun (WGS) entry which is preliminary data.</text>
</comment>
<reference evidence="2" key="1">
    <citation type="journal article" date="2019" name="PLoS Negl. Trop. Dis.">
        <title>Revisiting the worldwide diversity of Leptospira species in the environment.</title>
        <authorList>
            <person name="Vincent A.T."/>
            <person name="Schiettekatte O."/>
            <person name="Bourhy P."/>
            <person name="Veyrier F.J."/>
            <person name="Picardeau M."/>
        </authorList>
    </citation>
    <scope>NUCLEOTIDE SEQUENCE [LARGE SCALE GENOMIC DNA]</scope>
    <source>
        <strain evidence="2">201800299</strain>
    </source>
</reference>
<dbReference type="InterPro" id="IPR022442">
    <property type="entry name" value="SO_2930-like_dom"/>
</dbReference>
<dbReference type="OrthoDB" id="9795486at2"/>